<evidence type="ECO:0000256" key="1">
    <source>
        <dbReference type="ARBA" id="ARBA00009054"/>
    </source>
</evidence>
<organism evidence="5 6">
    <name type="scientific">candidate division WOR-3 bacterium 4484_18</name>
    <dbReference type="NCBI Taxonomy" id="2020626"/>
    <lineage>
        <taxon>Bacteria</taxon>
        <taxon>Bacteria division WOR-3</taxon>
    </lineage>
</organism>
<dbReference type="Pfam" id="PF01025">
    <property type="entry name" value="GrpE"/>
    <property type="match status" value="1"/>
</dbReference>
<feature type="coiled-coil region" evidence="4">
    <location>
        <begin position="7"/>
        <end position="55"/>
    </location>
</feature>
<dbReference type="GO" id="GO:0051082">
    <property type="term" value="F:unfolded protein binding"/>
    <property type="evidence" value="ECO:0007669"/>
    <property type="project" value="TreeGrafter"/>
</dbReference>
<dbReference type="PANTHER" id="PTHR21237">
    <property type="entry name" value="GRPE PROTEIN"/>
    <property type="match status" value="1"/>
</dbReference>
<dbReference type="GO" id="GO:0000774">
    <property type="term" value="F:adenyl-nucleotide exchange factor activity"/>
    <property type="evidence" value="ECO:0007669"/>
    <property type="project" value="InterPro"/>
</dbReference>
<name>A0A257LUE3_UNCW3</name>
<dbReference type="PRINTS" id="PR00773">
    <property type="entry name" value="GRPEPROTEIN"/>
</dbReference>
<dbReference type="Proteomes" id="UP000216312">
    <property type="component" value="Unassembled WGS sequence"/>
</dbReference>
<evidence type="ECO:0000256" key="2">
    <source>
        <dbReference type="ARBA" id="ARBA00023186"/>
    </source>
</evidence>
<evidence type="ECO:0000256" key="4">
    <source>
        <dbReference type="SAM" id="Coils"/>
    </source>
</evidence>
<dbReference type="InterPro" id="IPR000740">
    <property type="entry name" value="GrpE"/>
</dbReference>
<evidence type="ECO:0000313" key="5">
    <source>
        <dbReference type="EMBL" id="OYV03050.1"/>
    </source>
</evidence>
<dbReference type="EMBL" id="NMUJ01000026">
    <property type="protein sequence ID" value="OYV03050.1"/>
    <property type="molecule type" value="Genomic_DNA"/>
</dbReference>
<reference evidence="6" key="1">
    <citation type="submission" date="2017-07" db="EMBL/GenBank/DDBJ databases">
        <title>Novel pathways for hydrocarbon cycling and metabolic interdependencies in hydrothermal sediment communities.</title>
        <authorList>
            <person name="Dombrowski N."/>
            <person name="Seitz K."/>
            <person name="Teske A."/>
            <person name="Baker B."/>
        </authorList>
    </citation>
    <scope>NUCLEOTIDE SEQUENCE [LARGE SCALE GENOMIC DNA]</scope>
</reference>
<sequence>MGKKHWTQKLKEELELYKNDAKQWREKYFTVLAELDNFRRQLDKERDRTRRVAQEKMLLAIIPVLDNLEQALHYVKNANNLDSLKKGVEMIYSQLRQTLEELGLRCYTSVGEKFNPERHEALFIEETDDHPE</sequence>
<dbReference type="InterPro" id="IPR013805">
    <property type="entry name" value="GrpE_CC"/>
</dbReference>
<dbReference type="GO" id="GO:0042803">
    <property type="term" value="F:protein homodimerization activity"/>
    <property type="evidence" value="ECO:0007669"/>
    <property type="project" value="InterPro"/>
</dbReference>
<evidence type="ECO:0000313" key="6">
    <source>
        <dbReference type="Proteomes" id="UP000216312"/>
    </source>
</evidence>
<comment type="caution">
    <text evidence="5">The sequence shown here is derived from an EMBL/GenBank/DDBJ whole genome shotgun (WGS) entry which is preliminary data.</text>
</comment>
<accession>A0A257LUE3</accession>
<dbReference type="AlphaFoldDB" id="A0A257LUE3"/>
<dbReference type="CDD" id="cd00446">
    <property type="entry name" value="GrpE"/>
    <property type="match status" value="1"/>
</dbReference>
<comment type="similarity">
    <text evidence="1 3">Belongs to the GrpE family.</text>
</comment>
<evidence type="ECO:0000256" key="3">
    <source>
        <dbReference type="RuleBase" id="RU004478"/>
    </source>
</evidence>
<keyword evidence="2" id="KW-0143">Chaperone</keyword>
<dbReference type="SUPFAM" id="SSF58014">
    <property type="entry name" value="Coiled-coil domain of nucleotide exchange factor GrpE"/>
    <property type="match status" value="1"/>
</dbReference>
<dbReference type="GO" id="GO:0051087">
    <property type="term" value="F:protein-folding chaperone binding"/>
    <property type="evidence" value="ECO:0007669"/>
    <property type="project" value="InterPro"/>
</dbReference>
<dbReference type="PANTHER" id="PTHR21237:SF23">
    <property type="entry name" value="GRPE PROTEIN HOMOLOG, MITOCHONDRIAL"/>
    <property type="match status" value="1"/>
</dbReference>
<keyword evidence="4" id="KW-0175">Coiled coil</keyword>
<proteinExistence type="inferred from homology"/>
<dbReference type="Gene3D" id="3.90.20.20">
    <property type="match status" value="1"/>
</dbReference>
<dbReference type="GO" id="GO:0006457">
    <property type="term" value="P:protein folding"/>
    <property type="evidence" value="ECO:0007669"/>
    <property type="project" value="InterPro"/>
</dbReference>
<protein>
    <submittedName>
        <fullName evidence="5">Nucleotide exchange factor GrpE</fullName>
    </submittedName>
</protein>
<gene>
    <name evidence="5" type="primary">grpE</name>
    <name evidence="5" type="ORF">CGW93_02660</name>
</gene>